<dbReference type="EMBL" id="LAXI01000002">
    <property type="protein sequence ID" value="KRS18843.1"/>
    <property type="molecule type" value="Genomic_DNA"/>
</dbReference>
<dbReference type="InterPro" id="IPR024690">
    <property type="entry name" value="CN_hydtase_beta_dom_C"/>
</dbReference>
<dbReference type="InterPro" id="IPR049054">
    <property type="entry name" value="CN_hydtase_beta-like_N"/>
</dbReference>
<feature type="domain" description="Nitrile hydratase beta subunit" evidence="4">
    <location>
        <begin position="120"/>
        <end position="211"/>
    </location>
</feature>
<dbReference type="GO" id="GO:0018822">
    <property type="term" value="F:nitrile hydratase activity"/>
    <property type="evidence" value="ECO:0007669"/>
    <property type="project" value="UniProtKB-EC"/>
</dbReference>
<dbReference type="Pfam" id="PF21006">
    <property type="entry name" value="NHase_beta_N"/>
    <property type="match status" value="1"/>
</dbReference>
<dbReference type="EC" id="4.2.1.84" evidence="1"/>
<dbReference type="InterPro" id="IPR042262">
    <property type="entry name" value="CN_hydtase_beta_C"/>
</dbReference>
<dbReference type="SUPFAM" id="SSF50090">
    <property type="entry name" value="Electron transport accessory proteins"/>
    <property type="match status" value="1"/>
</dbReference>
<dbReference type="Gene3D" id="2.30.30.50">
    <property type="match status" value="1"/>
</dbReference>
<evidence type="ECO:0000256" key="1">
    <source>
        <dbReference type="ARBA" id="ARBA00013079"/>
    </source>
</evidence>
<dbReference type="OrthoDB" id="3478924at2"/>
<dbReference type="AlphaFoldDB" id="A0A0T5PC36"/>
<dbReference type="EMBL" id="CP031598">
    <property type="protein sequence ID" value="QEW26242.1"/>
    <property type="molecule type" value="Genomic_DNA"/>
</dbReference>
<evidence type="ECO:0000313" key="6">
    <source>
        <dbReference type="EMBL" id="KRS18843.1"/>
    </source>
</evidence>
<evidence type="ECO:0000313" key="9">
    <source>
        <dbReference type="Proteomes" id="UP000325785"/>
    </source>
</evidence>
<evidence type="ECO:0000259" key="5">
    <source>
        <dbReference type="Pfam" id="PF21006"/>
    </source>
</evidence>
<evidence type="ECO:0000313" key="7">
    <source>
        <dbReference type="EMBL" id="QEW26242.1"/>
    </source>
</evidence>
<dbReference type="RefSeq" id="WP_057813509.1">
    <property type="nucleotide sequence ID" value="NZ_CP031598.1"/>
</dbReference>
<dbReference type="Gene3D" id="1.10.472.20">
    <property type="entry name" value="Nitrile hydratase, beta subunit"/>
    <property type="match status" value="1"/>
</dbReference>
<keyword evidence="2 7" id="KW-0456">Lyase</keyword>
<protein>
    <recommendedName>
        <fullName evidence="1">nitrile hydratase</fullName>
        <ecNumber evidence="1">4.2.1.84</ecNumber>
    </recommendedName>
</protein>
<dbReference type="Pfam" id="PF02211">
    <property type="entry name" value="NHase_beta_C"/>
    <property type="match status" value="1"/>
</dbReference>
<gene>
    <name evidence="7" type="ORF">RIdsm_02040</name>
    <name evidence="6" type="ORF">XM52_03920</name>
</gene>
<evidence type="ECO:0000256" key="3">
    <source>
        <dbReference type="ARBA" id="ARBA00044877"/>
    </source>
</evidence>
<dbReference type="PATRIC" id="fig|540747.5.peg.2358"/>
<evidence type="ECO:0000256" key="2">
    <source>
        <dbReference type="ARBA" id="ARBA00023239"/>
    </source>
</evidence>
<sequence length="212" mass="23488">MDTVHDLGGTQGFGPLPNVSEDDAALFAEEWKARVWALAMMSMDKLSEDQTGWTLDWYRHVLERLPPDLYLRMDYFEKWILGMMTTAVDEGIAEVSEFTAGRADARDFSYGNAAPVETVAGEKPRFGPGDAVVCRRDVGSMHTRMVGYVRGRAGVIDSVIGAQALPDESAKGLLRKEQTYVVRFPMAGLWPEAAGSDDSLLIDMWDSYLEPA</sequence>
<reference evidence="7 9" key="2">
    <citation type="submission" date="2018-08" db="EMBL/GenBank/DDBJ databases">
        <title>Genetic Globetrotter - A new plasmid hitch-hiking vast phylogenetic and geographic distances.</title>
        <authorList>
            <person name="Vollmers J."/>
            <person name="Petersen J."/>
        </authorList>
    </citation>
    <scope>NUCLEOTIDE SEQUENCE [LARGE SCALE GENOMIC DNA]</scope>
    <source>
        <strain evidence="7 9">DSM 26383</strain>
    </source>
</reference>
<dbReference type="Proteomes" id="UP000325785">
    <property type="component" value="Chromosome"/>
</dbReference>
<dbReference type="KEGG" id="rid:RIdsm_02040"/>
<name>A0A0T5PC36_9RHOB</name>
<dbReference type="InterPro" id="IPR008990">
    <property type="entry name" value="Elect_transpt_acc-like_dom_sf"/>
</dbReference>
<evidence type="ECO:0000259" key="4">
    <source>
        <dbReference type="Pfam" id="PF02211"/>
    </source>
</evidence>
<dbReference type="STRING" id="540747.SAMN04488031_103453"/>
<dbReference type="Proteomes" id="UP000051401">
    <property type="component" value="Unassembled WGS sequence"/>
</dbReference>
<proteinExistence type="predicted"/>
<accession>A0A0T5PC36</accession>
<organism evidence="6 8">
    <name type="scientific">Roseovarius indicus</name>
    <dbReference type="NCBI Taxonomy" id="540747"/>
    <lineage>
        <taxon>Bacteria</taxon>
        <taxon>Pseudomonadati</taxon>
        <taxon>Pseudomonadota</taxon>
        <taxon>Alphaproteobacteria</taxon>
        <taxon>Rhodobacterales</taxon>
        <taxon>Roseobacteraceae</taxon>
        <taxon>Roseovarius</taxon>
    </lineage>
</organism>
<comment type="catalytic activity">
    <reaction evidence="3">
        <text>an aliphatic primary amide = an aliphatic nitrile + H2O</text>
        <dbReference type="Rhea" id="RHEA:12673"/>
        <dbReference type="ChEBI" id="CHEBI:15377"/>
        <dbReference type="ChEBI" id="CHEBI:65285"/>
        <dbReference type="ChEBI" id="CHEBI:80291"/>
        <dbReference type="EC" id="4.2.1.84"/>
    </reaction>
</comment>
<feature type="domain" description="Nitrile hydratase beta subunit-like N-terminal" evidence="5">
    <location>
        <begin position="1"/>
        <end position="112"/>
    </location>
</feature>
<reference evidence="6 8" key="1">
    <citation type="submission" date="2015-04" db="EMBL/GenBank/DDBJ databases">
        <title>The draft genome sequence of Roseovarius indicus B108T.</title>
        <authorList>
            <person name="Li G."/>
            <person name="Lai Q."/>
            <person name="Shao Z."/>
            <person name="Yan P."/>
        </authorList>
    </citation>
    <scope>NUCLEOTIDE SEQUENCE [LARGE SCALE GENOMIC DNA]</scope>
    <source>
        <strain evidence="6 8">B108</strain>
    </source>
</reference>
<evidence type="ECO:0000313" key="8">
    <source>
        <dbReference type="Proteomes" id="UP000051401"/>
    </source>
</evidence>
<keyword evidence="8" id="KW-1185">Reference proteome</keyword>